<reference evidence="2" key="1">
    <citation type="journal article" date="2021" name="Proc. Natl. Acad. Sci. U.S.A.">
        <title>Global biogeography of chemosynthetic symbionts reveals both localized and globally distributed symbiont groups. .</title>
        <authorList>
            <person name="Osvatic J.T."/>
            <person name="Wilkins L.G.E."/>
            <person name="Leibrecht L."/>
            <person name="Leray M."/>
            <person name="Zauner S."/>
            <person name="Polzin J."/>
            <person name="Camacho Y."/>
            <person name="Gros O."/>
            <person name="van Gils J.A."/>
            <person name="Eisen J.A."/>
            <person name="Petersen J.M."/>
            <person name="Yuen B."/>
        </authorList>
    </citation>
    <scope>NUCLEOTIDE SEQUENCE</scope>
    <source>
        <strain evidence="2">MAGclacostrist064TRANS</strain>
    </source>
</reference>
<comment type="caution">
    <text evidence="2">The sequence shown here is derived from an EMBL/GenBank/DDBJ whole genome shotgun (WGS) entry which is preliminary data.</text>
</comment>
<proteinExistence type="predicted"/>
<dbReference type="GO" id="GO:0016887">
    <property type="term" value="F:ATP hydrolysis activity"/>
    <property type="evidence" value="ECO:0007669"/>
    <property type="project" value="InterPro"/>
</dbReference>
<dbReference type="Proteomes" id="UP000886667">
    <property type="component" value="Unassembled WGS sequence"/>
</dbReference>
<accession>A0A9E4KCD4</accession>
<dbReference type="GO" id="GO:0005524">
    <property type="term" value="F:ATP binding"/>
    <property type="evidence" value="ECO:0007669"/>
    <property type="project" value="InterPro"/>
</dbReference>
<feature type="non-terminal residue" evidence="2">
    <location>
        <position position="90"/>
    </location>
</feature>
<evidence type="ECO:0000259" key="1">
    <source>
        <dbReference type="Pfam" id="PF07728"/>
    </source>
</evidence>
<dbReference type="AlphaFoldDB" id="A0A9E4KCD4"/>
<dbReference type="Gene3D" id="3.40.50.300">
    <property type="entry name" value="P-loop containing nucleotide triphosphate hydrolases"/>
    <property type="match status" value="1"/>
</dbReference>
<dbReference type="SUPFAM" id="SSF52540">
    <property type="entry name" value="P-loop containing nucleoside triphosphate hydrolases"/>
    <property type="match status" value="1"/>
</dbReference>
<protein>
    <submittedName>
        <fullName evidence="2">AAA family ATPase</fullName>
    </submittedName>
</protein>
<dbReference type="EMBL" id="JAEPCM010000424">
    <property type="protein sequence ID" value="MCG7947095.1"/>
    <property type="molecule type" value="Genomic_DNA"/>
</dbReference>
<gene>
    <name evidence="2" type="ORF">JAZ07_12190</name>
</gene>
<name>A0A9E4KCD4_9GAMM</name>
<feature type="domain" description="ATPase dynein-related AAA" evidence="1">
    <location>
        <begin position="36"/>
        <end position="89"/>
    </location>
</feature>
<sequence>MSDINSDQYQITEEPYYRSVGNEVEMYQAAYDARMPVMLKGPTGCGKSRFVEYMAYKLNKPLITVACNEDMTASDLVGRFLLDINGTKWQ</sequence>
<evidence type="ECO:0000313" key="3">
    <source>
        <dbReference type="Proteomes" id="UP000886667"/>
    </source>
</evidence>
<dbReference type="InterPro" id="IPR027417">
    <property type="entry name" value="P-loop_NTPase"/>
</dbReference>
<organism evidence="2 3">
    <name type="scientific">Candidatus Thiodiazotropha taylori</name>
    <dbReference type="NCBI Taxonomy" id="2792791"/>
    <lineage>
        <taxon>Bacteria</taxon>
        <taxon>Pseudomonadati</taxon>
        <taxon>Pseudomonadota</taxon>
        <taxon>Gammaproteobacteria</taxon>
        <taxon>Chromatiales</taxon>
        <taxon>Sedimenticolaceae</taxon>
        <taxon>Candidatus Thiodiazotropha</taxon>
    </lineage>
</organism>
<evidence type="ECO:0000313" key="2">
    <source>
        <dbReference type="EMBL" id="MCG7947095.1"/>
    </source>
</evidence>
<dbReference type="Pfam" id="PF07728">
    <property type="entry name" value="AAA_5"/>
    <property type="match status" value="1"/>
</dbReference>
<dbReference type="InterPro" id="IPR011704">
    <property type="entry name" value="ATPase_dyneun-rel_AAA"/>
</dbReference>